<dbReference type="NCBIfam" id="NF037982">
    <property type="entry name" value="Nramp_1"/>
    <property type="match status" value="1"/>
</dbReference>
<dbReference type="AlphaFoldDB" id="A0AAD1NXE9"/>
<comment type="subcellular location">
    <subcellularLocation>
        <location evidence="1">Membrane</location>
        <topology evidence="1">Multi-pass membrane protein</topology>
    </subcellularLocation>
</comment>
<proteinExistence type="predicted"/>
<sequence length="406" mass="43548">MEGLGIPKPRPWWWYLGPAFLVSVGYMDPGNWATSLEAGSRYGYSLLFVVTLSSLMALFLQGLAAKLGVATGKDLAQHLRESRLWPLLFAVAFLAMLATDLAEFMGVAVALSLLFGLPLLLAAWLTVLDVLLFLYLERFGLRAVEAAVAALVGVIGLAYVVELFLAKPDGMSLLRHAFLPDGALLERDALYLALGILGATVMPHNLFLHSAQVKTRLGEARKRVYRFLLWDTALALSGAWLVNGAILVMAAVFHREGLVITDFAEAYRTLSPLLGPLAALAFGVALLASGLSSTVTGTLAAQVVVEGFLRLRVERGRLRLLVRLLALLPAAVALSLGLPAMALIVLSQVVLSLTLPVALFPLARLTQDPARMGELQNGPLARALAWGAALFVTGLNLWLLGRLLVG</sequence>
<evidence type="ECO:0000256" key="2">
    <source>
        <dbReference type="ARBA" id="ARBA00022448"/>
    </source>
</evidence>
<feature type="transmembrane region" description="Helical" evidence="6">
    <location>
        <begin position="108"/>
        <end position="134"/>
    </location>
</feature>
<dbReference type="GO" id="GO:0034755">
    <property type="term" value="P:iron ion transmembrane transport"/>
    <property type="evidence" value="ECO:0007669"/>
    <property type="project" value="TreeGrafter"/>
</dbReference>
<evidence type="ECO:0000313" key="7">
    <source>
        <dbReference type="EMBL" id="BCZ86286.1"/>
    </source>
</evidence>
<protein>
    <submittedName>
        <fullName evidence="7">Divalent metal cation transporter MntH</fullName>
    </submittedName>
</protein>
<feature type="transmembrane region" description="Helical" evidence="6">
    <location>
        <begin position="42"/>
        <end position="63"/>
    </location>
</feature>
<dbReference type="Proteomes" id="UP000825379">
    <property type="component" value="Chromosome"/>
</dbReference>
<evidence type="ECO:0000256" key="1">
    <source>
        <dbReference type="ARBA" id="ARBA00004141"/>
    </source>
</evidence>
<feature type="transmembrane region" description="Helical" evidence="6">
    <location>
        <begin position="228"/>
        <end position="253"/>
    </location>
</feature>
<keyword evidence="4 6" id="KW-1133">Transmembrane helix</keyword>
<keyword evidence="2" id="KW-0813">Transport</keyword>
<dbReference type="NCBIfam" id="NF001923">
    <property type="entry name" value="PRK00701.1"/>
    <property type="match status" value="1"/>
</dbReference>
<evidence type="ECO:0000256" key="5">
    <source>
        <dbReference type="ARBA" id="ARBA00023136"/>
    </source>
</evidence>
<dbReference type="GO" id="GO:0015086">
    <property type="term" value="F:cadmium ion transmembrane transporter activity"/>
    <property type="evidence" value="ECO:0007669"/>
    <property type="project" value="TreeGrafter"/>
</dbReference>
<feature type="transmembrane region" description="Helical" evidence="6">
    <location>
        <begin position="383"/>
        <end position="405"/>
    </location>
</feature>
<feature type="transmembrane region" description="Helical" evidence="6">
    <location>
        <begin position="84"/>
        <end position="102"/>
    </location>
</feature>
<reference evidence="7" key="1">
    <citation type="submission" date="2021-07" db="EMBL/GenBank/DDBJ databases">
        <title>Complete genome sequences of four Thermus thermophilus strains isolated from Arima Hot Spring in Japan.</title>
        <authorList>
            <person name="Tomariguchi N."/>
            <person name="Ueno Y."/>
            <person name="Miyazaki K."/>
        </authorList>
    </citation>
    <scope>NUCLEOTIDE SEQUENCE</scope>
    <source>
        <strain evidence="7">AA1-1</strain>
    </source>
</reference>
<dbReference type="GO" id="GO:0005384">
    <property type="term" value="F:manganese ion transmembrane transporter activity"/>
    <property type="evidence" value="ECO:0007669"/>
    <property type="project" value="TreeGrafter"/>
</dbReference>
<keyword evidence="3 6" id="KW-0812">Transmembrane</keyword>
<organism evidence="7 8">
    <name type="scientific">Thermus thermophilus</name>
    <dbReference type="NCBI Taxonomy" id="274"/>
    <lineage>
        <taxon>Bacteria</taxon>
        <taxon>Thermotogati</taxon>
        <taxon>Deinococcota</taxon>
        <taxon>Deinococci</taxon>
        <taxon>Thermales</taxon>
        <taxon>Thermaceae</taxon>
        <taxon>Thermus</taxon>
    </lineage>
</organism>
<evidence type="ECO:0000256" key="3">
    <source>
        <dbReference type="ARBA" id="ARBA00022692"/>
    </source>
</evidence>
<dbReference type="EMBL" id="AP024926">
    <property type="protein sequence ID" value="BCZ86286.1"/>
    <property type="molecule type" value="Genomic_DNA"/>
</dbReference>
<dbReference type="Pfam" id="PF01566">
    <property type="entry name" value="Nramp"/>
    <property type="match status" value="1"/>
</dbReference>
<feature type="transmembrane region" description="Helical" evidence="6">
    <location>
        <begin position="273"/>
        <end position="299"/>
    </location>
</feature>
<evidence type="ECO:0000256" key="6">
    <source>
        <dbReference type="SAM" id="Phobius"/>
    </source>
</evidence>
<dbReference type="PRINTS" id="PR00447">
    <property type="entry name" value="NATRESASSCMP"/>
</dbReference>
<feature type="transmembrane region" description="Helical" evidence="6">
    <location>
        <begin position="344"/>
        <end position="363"/>
    </location>
</feature>
<name>A0AAD1NXE9_THETH</name>
<dbReference type="GO" id="GO:0005886">
    <property type="term" value="C:plasma membrane"/>
    <property type="evidence" value="ECO:0007669"/>
    <property type="project" value="TreeGrafter"/>
</dbReference>
<feature type="transmembrane region" description="Helical" evidence="6">
    <location>
        <begin position="189"/>
        <end position="208"/>
    </location>
</feature>
<dbReference type="RefSeq" id="WP_143584747.1">
    <property type="nucleotide sequence ID" value="NZ_AP019792.1"/>
</dbReference>
<dbReference type="InterPro" id="IPR001046">
    <property type="entry name" value="NRAMP_fam"/>
</dbReference>
<dbReference type="PANTHER" id="PTHR11706">
    <property type="entry name" value="SOLUTE CARRIER PROTEIN FAMILY 11 MEMBER"/>
    <property type="match status" value="1"/>
</dbReference>
<feature type="transmembrane region" description="Helical" evidence="6">
    <location>
        <begin position="12"/>
        <end position="30"/>
    </location>
</feature>
<feature type="transmembrane region" description="Helical" evidence="6">
    <location>
        <begin position="320"/>
        <end position="338"/>
    </location>
</feature>
<dbReference type="PANTHER" id="PTHR11706:SF33">
    <property type="entry name" value="NATURAL RESISTANCE-ASSOCIATED MACROPHAGE PROTEIN 2"/>
    <property type="match status" value="1"/>
</dbReference>
<dbReference type="NCBIfam" id="TIGR01197">
    <property type="entry name" value="nramp"/>
    <property type="match status" value="1"/>
</dbReference>
<gene>
    <name evidence="7" type="primary">mntH_1</name>
    <name evidence="7" type="ORF">TthAA11_04680</name>
</gene>
<feature type="transmembrane region" description="Helical" evidence="6">
    <location>
        <begin position="146"/>
        <end position="166"/>
    </location>
</feature>
<evidence type="ECO:0000313" key="8">
    <source>
        <dbReference type="Proteomes" id="UP000825379"/>
    </source>
</evidence>
<keyword evidence="5 6" id="KW-0472">Membrane</keyword>
<accession>A0AAD1NXE9</accession>
<evidence type="ECO:0000256" key="4">
    <source>
        <dbReference type="ARBA" id="ARBA00022989"/>
    </source>
</evidence>